<dbReference type="InterPro" id="IPR032465">
    <property type="entry name" value="ACMSD"/>
</dbReference>
<dbReference type="Gene3D" id="3.20.20.140">
    <property type="entry name" value="Metal-dependent hydrolases"/>
    <property type="match status" value="1"/>
</dbReference>
<dbReference type="STRING" id="428990.SAMN06295987_10963"/>
<dbReference type="GO" id="GO:0016787">
    <property type="term" value="F:hydrolase activity"/>
    <property type="evidence" value="ECO:0007669"/>
    <property type="project" value="UniProtKB-KW"/>
</dbReference>
<evidence type="ECO:0000259" key="2">
    <source>
        <dbReference type="Pfam" id="PF04909"/>
    </source>
</evidence>
<keyword evidence="4" id="KW-1185">Reference proteome</keyword>
<keyword evidence="1" id="KW-0456">Lyase</keyword>
<sequence>MSFRIIDIHPHIISSDLDRYPISPLGGKRSTWSADHPADLDTLISNMDAANVVKAAIVQSSTTYGYNNDYVADAIAQYPERFTGVFTIDIWAPDAAEKIEQMHAMGFAGMRVFTRGTTMDQQWLAIDDPKTYPAWAKCQELGLPVATNEVLDDVGRPQLSNILRRFPSLRILLDHLSLPPIEDGYPYEKAHALWEMSEFPNLYLKACSKNFRLAKVGRSTPADFMSKIFEVYGPKRVAWGSNFPAEEESLPDLVEMCTSSVAELSEADRSWLFEKTALSLYPCLGAELPR</sequence>
<dbReference type="PANTHER" id="PTHR21240">
    <property type="entry name" value="2-AMINO-3-CARBOXYLMUCONATE-6-SEMIALDEHYDE DECARBOXYLASE"/>
    <property type="match status" value="1"/>
</dbReference>
<evidence type="ECO:0000313" key="3">
    <source>
        <dbReference type="EMBL" id="SLK09000.1"/>
    </source>
</evidence>
<dbReference type="RefSeq" id="WP_079731631.1">
    <property type="nucleotide sequence ID" value="NZ_FVZE01000009.1"/>
</dbReference>
<gene>
    <name evidence="3" type="ORF">SAMN06295987_10963</name>
</gene>
<protein>
    <submittedName>
        <fullName evidence="3">Predicted metal-dependent hydrolase, TIM-barrel fold</fullName>
    </submittedName>
</protein>
<accession>A0A1U6ILW0</accession>
<organism evidence="3 4">
    <name type="scientific">Novosphingobium mathurense</name>
    <dbReference type="NCBI Taxonomy" id="428990"/>
    <lineage>
        <taxon>Bacteria</taxon>
        <taxon>Pseudomonadati</taxon>
        <taxon>Pseudomonadota</taxon>
        <taxon>Alphaproteobacteria</taxon>
        <taxon>Sphingomonadales</taxon>
        <taxon>Sphingomonadaceae</taxon>
        <taxon>Novosphingobium</taxon>
    </lineage>
</organism>
<name>A0A1U6ILW0_9SPHN</name>
<dbReference type="SUPFAM" id="SSF51556">
    <property type="entry name" value="Metallo-dependent hydrolases"/>
    <property type="match status" value="1"/>
</dbReference>
<keyword evidence="3" id="KW-0378">Hydrolase</keyword>
<dbReference type="InterPro" id="IPR006680">
    <property type="entry name" value="Amidohydro-rel"/>
</dbReference>
<reference evidence="4" key="1">
    <citation type="submission" date="2017-02" db="EMBL/GenBank/DDBJ databases">
        <authorList>
            <person name="Varghese N."/>
            <person name="Submissions S."/>
        </authorList>
    </citation>
    <scope>NUCLEOTIDE SEQUENCE [LARGE SCALE GENOMIC DNA]</scope>
    <source>
        <strain evidence="4">SM117</strain>
    </source>
</reference>
<dbReference type="AlphaFoldDB" id="A0A1U6ILW0"/>
<dbReference type="InterPro" id="IPR032466">
    <property type="entry name" value="Metal_Hydrolase"/>
</dbReference>
<evidence type="ECO:0000256" key="1">
    <source>
        <dbReference type="ARBA" id="ARBA00023239"/>
    </source>
</evidence>
<proteinExistence type="predicted"/>
<evidence type="ECO:0000313" key="4">
    <source>
        <dbReference type="Proteomes" id="UP000190989"/>
    </source>
</evidence>
<dbReference type="GO" id="GO:0016831">
    <property type="term" value="F:carboxy-lyase activity"/>
    <property type="evidence" value="ECO:0007669"/>
    <property type="project" value="InterPro"/>
</dbReference>
<feature type="domain" description="Amidohydrolase-related" evidence="2">
    <location>
        <begin position="32"/>
        <end position="282"/>
    </location>
</feature>
<dbReference type="EMBL" id="FVZE01000009">
    <property type="protein sequence ID" value="SLK09000.1"/>
    <property type="molecule type" value="Genomic_DNA"/>
</dbReference>
<dbReference type="Proteomes" id="UP000190989">
    <property type="component" value="Unassembled WGS sequence"/>
</dbReference>
<dbReference type="Pfam" id="PF04909">
    <property type="entry name" value="Amidohydro_2"/>
    <property type="match status" value="1"/>
</dbReference>